<gene>
    <name evidence="1" type="ORF">OCBIM_22032991mg</name>
</gene>
<sequence length="61" mass="6735">MITYETHQIAVLSTDVSMAAQSGLFAPEICFSVVAGNFVIMPVMSKTAIIDIKKEIAEYFY</sequence>
<accession>A0A0L8GIQ5</accession>
<protein>
    <submittedName>
        <fullName evidence="1">Uncharacterized protein</fullName>
    </submittedName>
</protein>
<dbReference type="AlphaFoldDB" id="A0A0L8GIQ5"/>
<name>A0A0L8GIQ5_OCTBM</name>
<proteinExistence type="predicted"/>
<reference evidence="1" key="1">
    <citation type="submission" date="2015-07" db="EMBL/GenBank/DDBJ databases">
        <title>MeaNS - Measles Nucleotide Surveillance Program.</title>
        <authorList>
            <person name="Tran T."/>
            <person name="Druce J."/>
        </authorList>
    </citation>
    <scope>NUCLEOTIDE SEQUENCE</scope>
    <source>
        <strain evidence="1">UCB-OBI-ISO-001</strain>
        <tissue evidence="1">Gonad</tissue>
    </source>
</reference>
<dbReference type="EMBL" id="KQ421710">
    <property type="protein sequence ID" value="KOF76734.1"/>
    <property type="molecule type" value="Genomic_DNA"/>
</dbReference>
<evidence type="ECO:0000313" key="1">
    <source>
        <dbReference type="EMBL" id="KOF76734.1"/>
    </source>
</evidence>
<organism evidence="1">
    <name type="scientific">Octopus bimaculoides</name>
    <name type="common">California two-spotted octopus</name>
    <dbReference type="NCBI Taxonomy" id="37653"/>
    <lineage>
        <taxon>Eukaryota</taxon>
        <taxon>Metazoa</taxon>
        <taxon>Spiralia</taxon>
        <taxon>Lophotrochozoa</taxon>
        <taxon>Mollusca</taxon>
        <taxon>Cephalopoda</taxon>
        <taxon>Coleoidea</taxon>
        <taxon>Octopodiformes</taxon>
        <taxon>Octopoda</taxon>
        <taxon>Incirrata</taxon>
        <taxon>Octopodidae</taxon>
        <taxon>Octopus</taxon>
    </lineage>
</organism>